<dbReference type="Proteomes" id="UP000031443">
    <property type="component" value="Unassembled WGS sequence"/>
</dbReference>
<evidence type="ECO:0000313" key="12">
    <source>
        <dbReference type="Proteomes" id="UP000031443"/>
    </source>
</evidence>
<evidence type="ECO:0000256" key="1">
    <source>
        <dbReference type="ARBA" id="ARBA00001954"/>
    </source>
</evidence>
<dbReference type="CDD" id="cd00250">
    <property type="entry name" value="CAS_like"/>
    <property type="match status" value="1"/>
</dbReference>
<dbReference type="GO" id="GO:0008336">
    <property type="term" value="F:gamma-butyrobetaine dioxygenase activity"/>
    <property type="evidence" value="ECO:0007669"/>
    <property type="project" value="TreeGrafter"/>
</dbReference>
<reference evidence="12" key="1">
    <citation type="journal article" date="2013" name="Nat. Genet.">
        <title>The draft genomes of soft-shell turtle and green sea turtle yield insights into the development and evolution of the turtle-specific body plan.</title>
        <authorList>
            <person name="Wang Z."/>
            <person name="Pascual-Anaya J."/>
            <person name="Zadissa A."/>
            <person name="Li W."/>
            <person name="Niimura Y."/>
            <person name="Huang Z."/>
            <person name="Li C."/>
            <person name="White S."/>
            <person name="Xiong Z."/>
            <person name="Fang D."/>
            <person name="Wang B."/>
            <person name="Ming Y."/>
            <person name="Chen Y."/>
            <person name="Zheng Y."/>
            <person name="Kuraku S."/>
            <person name="Pignatelli M."/>
            <person name="Herrero J."/>
            <person name="Beal K."/>
            <person name="Nozawa M."/>
            <person name="Li Q."/>
            <person name="Wang J."/>
            <person name="Zhang H."/>
            <person name="Yu L."/>
            <person name="Shigenobu S."/>
            <person name="Wang J."/>
            <person name="Liu J."/>
            <person name="Flicek P."/>
            <person name="Searle S."/>
            <person name="Wang J."/>
            <person name="Kuratani S."/>
            <person name="Yin Y."/>
            <person name="Aken B."/>
            <person name="Zhang G."/>
            <person name="Irie N."/>
        </authorList>
    </citation>
    <scope>NUCLEOTIDE SEQUENCE [LARGE SCALE GENOMIC DNA]</scope>
</reference>
<evidence type="ECO:0000256" key="6">
    <source>
        <dbReference type="ARBA" id="ARBA00022873"/>
    </source>
</evidence>
<dbReference type="FunFam" id="3.60.130.10:FF:000001">
    <property type="entry name" value="Trimethyllysine dioxygenase, mitochondrial"/>
    <property type="match status" value="1"/>
</dbReference>
<comment type="cofactor">
    <cofactor evidence="1">
        <name>Fe(2+)</name>
        <dbReference type="ChEBI" id="CHEBI:29033"/>
    </cofactor>
</comment>
<dbReference type="SUPFAM" id="SSF51197">
    <property type="entry name" value="Clavaminate synthase-like"/>
    <property type="match status" value="1"/>
</dbReference>
<name>M7B7G5_CHEMY</name>
<keyword evidence="12" id="KW-1185">Reference proteome</keyword>
<dbReference type="eggNOG" id="KOG3888">
    <property type="taxonomic scope" value="Eukaryota"/>
</dbReference>
<dbReference type="PANTHER" id="PTHR10696">
    <property type="entry name" value="GAMMA-BUTYROBETAINE HYDROXYLASE-RELATED"/>
    <property type="match status" value="1"/>
</dbReference>
<dbReference type="InterPro" id="IPR042098">
    <property type="entry name" value="TauD-like_sf"/>
</dbReference>
<dbReference type="Pfam" id="PF02668">
    <property type="entry name" value="TauD"/>
    <property type="match status" value="1"/>
</dbReference>
<proteinExistence type="inferred from homology"/>
<keyword evidence="7 11" id="KW-0223">Dioxygenase</keyword>
<evidence type="ECO:0000256" key="2">
    <source>
        <dbReference type="ARBA" id="ARBA00001961"/>
    </source>
</evidence>
<dbReference type="STRING" id="8469.M7B7G5"/>
<evidence type="ECO:0000256" key="3">
    <source>
        <dbReference type="ARBA" id="ARBA00005022"/>
    </source>
</evidence>
<dbReference type="InterPro" id="IPR050411">
    <property type="entry name" value="AlphaKG_dependent_hydroxylases"/>
</dbReference>
<comment type="similarity">
    <text evidence="4">Belongs to the gamma-BBH/TMLD family.</text>
</comment>
<keyword evidence="5" id="KW-0479">Metal-binding</keyword>
<evidence type="ECO:0000256" key="8">
    <source>
        <dbReference type="ARBA" id="ARBA00023002"/>
    </source>
</evidence>
<keyword evidence="6" id="KW-0124">Carnitine biosynthesis</keyword>
<dbReference type="GO" id="GO:0005739">
    <property type="term" value="C:mitochondrion"/>
    <property type="evidence" value="ECO:0007669"/>
    <property type="project" value="TreeGrafter"/>
</dbReference>
<dbReference type="PANTHER" id="PTHR10696:SF33">
    <property type="entry name" value="GAMMA-BUTYROBETAINE DIOXYGENASE"/>
    <property type="match status" value="1"/>
</dbReference>
<dbReference type="InterPro" id="IPR003819">
    <property type="entry name" value="TauD/TfdA-like"/>
</dbReference>
<keyword evidence="9" id="KW-0408">Iron</keyword>
<comment type="cofactor">
    <cofactor evidence="2">
        <name>L-ascorbate</name>
        <dbReference type="ChEBI" id="CHEBI:38290"/>
    </cofactor>
</comment>
<protein>
    <submittedName>
        <fullName evidence="11">Gamma-butyrobetaine dioxygenase</fullName>
    </submittedName>
</protein>
<sequence>MSSSVITWTAYVDLHFPDKCLDLYYTFAMNCIQLYELCANQNMWFLALDFAACPTWQVEDKIDANNVAYTSGKLSFHTDYPVLYHPPGIQFLHCIKQAATGGESEVVDGFHVSNKLKEQNPQAFQILSSTLVDFTDVGVDYCDFTMQSKQRIINVDYRGQVVRINYNNATRDTVFDIPAEKVQPFYAALKEFVDLLNSPEHKFTYKMKPGDIVTFDNWRLLHGRRSYQSGAEISRHLEGAYADWDVVMSRLRLLRKIIQNSN</sequence>
<comment type="pathway">
    <text evidence="3">Amine and polyamine biosynthesis; carnitine biosynthesis.</text>
</comment>
<dbReference type="AlphaFoldDB" id="M7B7G5"/>
<dbReference type="Gene3D" id="3.60.130.10">
    <property type="entry name" value="Clavaminate synthase-like"/>
    <property type="match status" value="1"/>
</dbReference>
<keyword evidence="8" id="KW-0560">Oxidoreductase</keyword>
<evidence type="ECO:0000259" key="10">
    <source>
        <dbReference type="Pfam" id="PF02668"/>
    </source>
</evidence>
<evidence type="ECO:0000256" key="9">
    <source>
        <dbReference type="ARBA" id="ARBA00023004"/>
    </source>
</evidence>
<organism evidence="11 12">
    <name type="scientific">Chelonia mydas</name>
    <name type="common">Green sea-turtle</name>
    <name type="synonym">Chelonia agassizi</name>
    <dbReference type="NCBI Taxonomy" id="8469"/>
    <lineage>
        <taxon>Eukaryota</taxon>
        <taxon>Metazoa</taxon>
        <taxon>Chordata</taxon>
        <taxon>Craniata</taxon>
        <taxon>Vertebrata</taxon>
        <taxon>Euteleostomi</taxon>
        <taxon>Archelosauria</taxon>
        <taxon>Testudinata</taxon>
        <taxon>Testudines</taxon>
        <taxon>Cryptodira</taxon>
        <taxon>Durocryptodira</taxon>
        <taxon>Americhelydia</taxon>
        <taxon>Chelonioidea</taxon>
        <taxon>Cheloniidae</taxon>
        <taxon>Chelonia</taxon>
    </lineage>
</organism>
<gene>
    <name evidence="11" type="ORF">UY3_14768</name>
</gene>
<evidence type="ECO:0000256" key="5">
    <source>
        <dbReference type="ARBA" id="ARBA00022723"/>
    </source>
</evidence>
<accession>M7B7G5</accession>
<dbReference type="GO" id="GO:0046872">
    <property type="term" value="F:metal ion binding"/>
    <property type="evidence" value="ECO:0007669"/>
    <property type="project" value="UniProtKB-KW"/>
</dbReference>
<dbReference type="GO" id="GO:0045329">
    <property type="term" value="P:carnitine biosynthetic process"/>
    <property type="evidence" value="ECO:0007669"/>
    <property type="project" value="UniProtKB-KW"/>
</dbReference>
<feature type="domain" description="TauD/TfdA-like" evidence="10">
    <location>
        <begin position="57"/>
        <end position="241"/>
    </location>
</feature>
<evidence type="ECO:0000256" key="7">
    <source>
        <dbReference type="ARBA" id="ARBA00022964"/>
    </source>
</evidence>
<evidence type="ECO:0000256" key="4">
    <source>
        <dbReference type="ARBA" id="ARBA00008654"/>
    </source>
</evidence>
<dbReference type="EMBL" id="KB565340">
    <property type="protein sequence ID" value="EMP28118.1"/>
    <property type="molecule type" value="Genomic_DNA"/>
</dbReference>
<evidence type="ECO:0000313" key="11">
    <source>
        <dbReference type="EMBL" id="EMP28118.1"/>
    </source>
</evidence>